<dbReference type="EMBL" id="BSDP01000001">
    <property type="protein sequence ID" value="GLI28784.1"/>
    <property type="molecule type" value="Genomic_DNA"/>
</dbReference>
<name>A0A9W6FQ77_9MICO</name>
<evidence type="ECO:0000313" key="2">
    <source>
        <dbReference type="Proteomes" id="UP001144396"/>
    </source>
</evidence>
<gene>
    <name evidence="1" type="ORF">ARHIZOSPH14_30260</name>
</gene>
<protein>
    <recommendedName>
        <fullName evidence="3">AbiEi antitoxin C-terminal domain-containing protein</fullName>
    </recommendedName>
</protein>
<comment type="caution">
    <text evidence="1">The sequence shown here is derived from an EMBL/GenBank/DDBJ whole genome shotgun (WGS) entry which is preliminary data.</text>
</comment>
<evidence type="ECO:0000313" key="1">
    <source>
        <dbReference type="EMBL" id="GLI28784.1"/>
    </source>
</evidence>
<accession>A0A9W6FQ77</accession>
<dbReference type="Proteomes" id="UP001144396">
    <property type="component" value="Unassembled WGS sequence"/>
</dbReference>
<reference evidence="1" key="1">
    <citation type="submission" date="2022-12" db="EMBL/GenBank/DDBJ databases">
        <title>Reference genome sequencing for broad-spectrum identification of bacterial and archaeal isolates by mass spectrometry.</title>
        <authorList>
            <person name="Sekiguchi Y."/>
            <person name="Tourlousse D.M."/>
        </authorList>
    </citation>
    <scope>NUCLEOTIDE SEQUENCE</scope>
    <source>
        <strain evidence="1">14</strain>
    </source>
</reference>
<keyword evidence="2" id="KW-1185">Reference proteome</keyword>
<organism evidence="1 2">
    <name type="scientific">Agromyces rhizosphaerae</name>
    <dbReference type="NCBI Taxonomy" id="88374"/>
    <lineage>
        <taxon>Bacteria</taxon>
        <taxon>Bacillati</taxon>
        <taxon>Actinomycetota</taxon>
        <taxon>Actinomycetes</taxon>
        <taxon>Micrococcales</taxon>
        <taxon>Microbacteriaceae</taxon>
        <taxon>Agromyces</taxon>
    </lineage>
</organism>
<sequence>MSRLPSLLSAHDLPLAELCALRIDGEVMALPAGWAPIDEPDRPEQRARSVRLAVGRDVIAARMTAAWVHGAVAAAPPVPQVCVRIGARRGIDPTVRCELSELQLDEAEIERWGPAAATTPARTAFDLLRAASVAHDHRVAALRLLADAGIGLAEFRDRVSGHRRLPGKRAVLDRLDDEIASTGGATSLVSRR</sequence>
<proteinExistence type="predicted"/>
<dbReference type="AlphaFoldDB" id="A0A9W6FQ77"/>
<dbReference type="RefSeq" id="WP_281886451.1">
    <property type="nucleotide sequence ID" value="NZ_BSDP01000001.1"/>
</dbReference>
<evidence type="ECO:0008006" key="3">
    <source>
        <dbReference type="Google" id="ProtNLM"/>
    </source>
</evidence>